<keyword evidence="3" id="KW-1185">Reference proteome</keyword>
<reference evidence="2 3" key="1">
    <citation type="submission" date="2018-05" db="EMBL/GenBank/DDBJ databases">
        <title>Genomic Encyclopedia of Type Strains, Phase IV (KMG-IV): sequencing the most valuable type-strain genomes for metagenomic binning, comparative biology and taxonomic classification.</title>
        <authorList>
            <person name="Goeker M."/>
        </authorList>
    </citation>
    <scope>NUCLEOTIDE SEQUENCE [LARGE SCALE GENOMIC DNA]</scope>
    <source>
        <strain evidence="2 3">DSM 6986</strain>
    </source>
</reference>
<feature type="signal peptide" evidence="1">
    <location>
        <begin position="1"/>
        <end position="29"/>
    </location>
</feature>
<dbReference type="NCBIfam" id="TIGR02522">
    <property type="entry name" value="pilus_cpaD"/>
    <property type="match status" value="1"/>
</dbReference>
<dbReference type="Proteomes" id="UP000245396">
    <property type="component" value="Unassembled WGS sequence"/>
</dbReference>
<dbReference type="AlphaFoldDB" id="A0A316C0A5"/>
<dbReference type="Pfam" id="PF09476">
    <property type="entry name" value="Pilus_CpaD"/>
    <property type="match status" value="1"/>
</dbReference>
<keyword evidence="1" id="KW-0732">Signal</keyword>
<protein>
    <submittedName>
        <fullName evidence="2">Pilus assembly protein CpaD</fullName>
    </submittedName>
</protein>
<evidence type="ECO:0000313" key="2">
    <source>
        <dbReference type="EMBL" id="PWJ80930.1"/>
    </source>
</evidence>
<proteinExistence type="predicted"/>
<dbReference type="STRING" id="1192868.GCA_000304395_03089"/>
<feature type="chain" id="PRO_5016323295" evidence="1">
    <location>
        <begin position="30"/>
        <end position="229"/>
    </location>
</feature>
<dbReference type="InterPro" id="IPR013361">
    <property type="entry name" value="Pilus_CpaD"/>
</dbReference>
<dbReference type="RefSeq" id="WP_244916170.1">
    <property type="nucleotide sequence ID" value="NZ_QGGG01000011.1"/>
</dbReference>
<dbReference type="EMBL" id="QGGG01000011">
    <property type="protein sequence ID" value="PWJ80930.1"/>
    <property type="molecule type" value="Genomic_DNA"/>
</dbReference>
<evidence type="ECO:0000256" key="1">
    <source>
        <dbReference type="SAM" id="SignalP"/>
    </source>
</evidence>
<evidence type="ECO:0000313" key="3">
    <source>
        <dbReference type="Proteomes" id="UP000245396"/>
    </source>
</evidence>
<dbReference type="InterPro" id="IPR019027">
    <property type="entry name" value="Pilus_biogenesis_CpaD-related"/>
</dbReference>
<comment type="caution">
    <text evidence="2">The sequence shown here is derived from an EMBL/GenBank/DDBJ whole genome shotgun (WGS) entry which is preliminary data.</text>
</comment>
<dbReference type="PROSITE" id="PS51257">
    <property type="entry name" value="PROKAR_LIPOPROTEIN"/>
    <property type="match status" value="1"/>
</dbReference>
<name>A0A316C0A5_PSESE</name>
<organism evidence="2 3">
    <name type="scientific">Pseudaminobacter salicylatoxidans</name>
    <dbReference type="NCBI Taxonomy" id="93369"/>
    <lineage>
        <taxon>Bacteria</taxon>
        <taxon>Pseudomonadati</taxon>
        <taxon>Pseudomonadota</taxon>
        <taxon>Alphaproteobacteria</taxon>
        <taxon>Hyphomicrobiales</taxon>
        <taxon>Phyllobacteriaceae</taxon>
        <taxon>Pseudaminobacter</taxon>
    </lineage>
</organism>
<accession>A0A316C0A5</accession>
<sequence>MSQARFAIRIAAPALAGLAAMLVSGCAQRDSVTVGSIPDDYRTNHPIVIGEKERVLDLPVGAGDRGMTEMHRVALRGFFANYDRSAAPLVTIMVPYGAPNSVAAGDAGRDFARYVQRMGVKDSRVIVSSYQPSVPDVSAPIRVTYAAMRAYTDRCGRWPADLADTTDNKHYANFGCSFQNNLAAQVANPADLLGPRQPSEIDAERRETVIDGYRNAPFYTPVPRREVDY</sequence>
<gene>
    <name evidence="2" type="ORF">C7441_11151</name>
</gene>